<dbReference type="RefSeq" id="WP_191100810.1">
    <property type="nucleotide sequence ID" value="NZ_JACXXH010000001.1"/>
</dbReference>
<gene>
    <name evidence="2" type="ORF">IEG06_01295</name>
</gene>
<evidence type="ECO:0000256" key="1">
    <source>
        <dbReference type="SAM" id="SignalP"/>
    </source>
</evidence>
<keyword evidence="3" id="KW-1185">Reference proteome</keyword>
<sequence>MKTLTLKTIKQVSLLFLISIAFTACSSDDDNTNNPEPVNEEEVITTLTATLIPVGGGTTVTMQTRDLDGDGPNAPVVTVSSDLVANTVYNGSLVLLNETESPAGQINEEIVEESNEHQFFYNVTNSIATFTYEDFDDNGNPLGLEFTLTTAATAMTGNLTITLRHEPSKNAVGVSDGDITNAGGETDVQAIFPIVIQ</sequence>
<dbReference type="Proteomes" id="UP000627521">
    <property type="component" value="Unassembled WGS sequence"/>
</dbReference>
<reference evidence="2 3" key="1">
    <citation type="submission" date="2020-09" db="EMBL/GenBank/DDBJ databases">
        <title>Bacillus nautilus sp. nov., Chryseoglobus crepusculi sp. nov, and Psychrobacter noctis sp. nov., isolated from deep-sea sponges from the equatorial Atlantic.</title>
        <authorList>
            <person name="Stennett H.L."/>
            <person name="Williams S.E."/>
        </authorList>
    </citation>
    <scope>NUCLEOTIDE SEQUENCE [LARGE SCALE GENOMIC DNA]</scope>
    <source>
        <strain evidence="2 3">28M-24</strain>
    </source>
</reference>
<organism evidence="2 3">
    <name type="scientific">Olleya marilimosa</name>
    <dbReference type="NCBI Taxonomy" id="272164"/>
    <lineage>
        <taxon>Bacteria</taxon>
        <taxon>Pseudomonadati</taxon>
        <taxon>Bacteroidota</taxon>
        <taxon>Flavobacteriia</taxon>
        <taxon>Flavobacteriales</taxon>
        <taxon>Flavobacteriaceae</taxon>
    </lineage>
</organism>
<comment type="caution">
    <text evidence="2">The sequence shown here is derived from an EMBL/GenBank/DDBJ whole genome shotgun (WGS) entry which is preliminary data.</text>
</comment>
<name>A0ABR8LPC1_9FLAO</name>
<evidence type="ECO:0000313" key="3">
    <source>
        <dbReference type="Proteomes" id="UP000627521"/>
    </source>
</evidence>
<proteinExistence type="predicted"/>
<dbReference type="PROSITE" id="PS51257">
    <property type="entry name" value="PROKAR_LIPOPROTEIN"/>
    <property type="match status" value="1"/>
</dbReference>
<accession>A0ABR8LPC1</accession>
<keyword evidence="1" id="KW-0732">Signal</keyword>
<evidence type="ECO:0000313" key="2">
    <source>
        <dbReference type="EMBL" id="MBD3862067.1"/>
    </source>
</evidence>
<feature type="chain" id="PRO_5045282396" evidence="1">
    <location>
        <begin position="27"/>
        <end position="197"/>
    </location>
</feature>
<feature type="signal peptide" evidence="1">
    <location>
        <begin position="1"/>
        <end position="26"/>
    </location>
</feature>
<protein>
    <submittedName>
        <fullName evidence="2">Type 1 periplasmic binding fold superfamily protein</fullName>
    </submittedName>
</protein>
<dbReference type="EMBL" id="JACXXH010000001">
    <property type="protein sequence ID" value="MBD3862067.1"/>
    <property type="molecule type" value="Genomic_DNA"/>
</dbReference>